<reference evidence="2" key="1">
    <citation type="journal article" date="2023" name="Insect Mol. Biol.">
        <title>Genome sequencing provides insights into the evolution of gene families encoding plant cell wall-degrading enzymes in longhorned beetles.</title>
        <authorList>
            <person name="Shin N.R."/>
            <person name="Okamura Y."/>
            <person name="Kirsch R."/>
            <person name="Pauchet Y."/>
        </authorList>
    </citation>
    <scope>NUCLEOTIDE SEQUENCE</scope>
    <source>
        <strain evidence="2">AMC_N1</strain>
    </source>
</reference>
<dbReference type="EMBL" id="JAPWTK010000070">
    <property type="protein sequence ID" value="KAJ8952365.1"/>
    <property type="molecule type" value="Genomic_DNA"/>
</dbReference>
<accession>A0AAV8YNR9</accession>
<feature type="compositionally biased region" description="Low complexity" evidence="1">
    <location>
        <begin position="57"/>
        <end position="74"/>
    </location>
</feature>
<name>A0AAV8YNR9_9CUCU</name>
<dbReference type="Proteomes" id="UP001162162">
    <property type="component" value="Unassembled WGS sequence"/>
</dbReference>
<evidence type="ECO:0000256" key="1">
    <source>
        <dbReference type="SAM" id="MobiDB-lite"/>
    </source>
</evidence>
<dbReference type="AlphaFoldDB" id="A0AAV8YNR9"/>
<comment type="caution">
    <text evidence="2">The sequence shown here is derived from an EMBL/GenBank/DDBJ whole genome shotgun (WGS) entry which is preliminary data.</text>
</comment>
<feature type="region of interest" description="Disordered" evidence="1">
    <location>
        <begin position="55"/>
        <end position="74"/>
    </location>
</feature>
<evidence type="ECO:0000313" key="3">
    <source>
        <dbReference type="Proteomes" id="UP001162162"/>
    </source>
</evidence>
<proteinExistence type="predicted"/>
<gene>
    <name evidence="2" type="ORF">NQ318_017259</name>
</gene>
<protein>
    <submittedName>
        <fullName evidence="2">Uncharacterized protein</fullName>
    </submittedName>
</protein>
<evidence type="ECO:0000313" key="2">
    <source>
        <dbReference type="EMBL" id="KAJ8952365.1"/>
    </source>
</evidence>
<keyword evidence="3" id="KW-1185">Reference proteome</keyword>
<sequence length="143" mass="16091">MSAVTNVTFTNVTLLPSLRLFVPINTVFSPRRWILDDKPIGFPLANQWIRSNLSRKSSTNSGRDRSSVSSSGWPSMRSVDSFISLPEVSIDGVDWDKLVPLFLLPYRSSQHESTTYTPSMLTSGREMKLPTDLMLESIEMAIH</sequence>
<organism evidence="2 3">
    <name type="scientific">Aromia moschata</name>
    <dbReference type="NCBI Taxonomy" id="1265417"/>
    <lineage>
        <taxon>Eukaryota</taxon>
        <taxon>Metazoa</taxon>
        <taxon>Ecdysozoa</taxon>
        <taxon>Arthropoda</taxon>
        <taxon>Hexapoda</taxon>
        <taxon>Insecta</taxon>
        <taxon>Pterygota</taxon>
        <taxon>Neoptera</taxon>
        <taxon>Endopterygota</taxon>
        <taxon>Coleoptera</taxon>
        <taxon>Polyphaga</taxon>
        <taxon>Cucujiformia</taxon>
        <taxon>Chrysomeloidea</taxon>
        <taxon>Cerambycidae</taxon>
        <taxon>Cerambycinae</taxon>
        <taxon>Callichromatini</taxon>
        <taxon>Aromia</taxon>
    </lineage>
</organism>